<protein>
    <submittedName>
        <fullName evidence="3">SDR family NAD(P)-dependent oxidoreductase</fullName>
    </submittedName>
</protein>
<dbReference type="SUPFAM" id="SSF51735">
    <property type="entry name" value="NAD(P)-binding Rossmann-fold domains"/>
    <property type="match status" value="1"/>
</dbReference>
<evidence type="ECO:0000313" key="4">
    <source>
        <dbReference type="Proteomes" id="UP001628192"/>
    </source>
</evidence>
<evidence type="ECO:0000313" key="3">
    <source>
        <dbReference type="EMBL" id="GAB1253614.1"/>
    </source>
</evidence>
<comment type="caution">
    <text evidence="3">The sequence shown here is derived from an EMBL/GenBank/DDBJ whole genome shotgun (WGS) entry which is preliminary data.</text>
</comment>
<gene>
    <name evidence="3" type="ORF">Defa_11010</name>
</gene>
<name>A0ABQ0E771_9BACT</name>
<dbReference type="InterPro" id="IPR002347">
    <property type="entry name" value="SDR_fam"/>
</dbReference>
<dbReference type="PRINTS" id="PR00081">
    <property type="entry name" value="GDHRDH"/>
</dbReference>
<dbReference type="Gene3D" id="3.40.50.720">
    <property type="entry name" value="NAD(P)-binding Rossmann-like Domain"/>
    <property type="match status" value="1"/>
</dbReference>
<dbReference type="Proteomes" id="UP001628192">
    <property type="component" value="Unassembled WGS sequence"/>
</dbReference>
<evidence type="ECO:0000256" key="1">
    <source>
        <dbReference type="ARBA" id="ARBA00006484"/>
    </source>
</evidence>
<dbReference type="Pfam" id="PF13561">
    <property type="entry name" value="adh_short_C2"/>
    <property type="match status" value="1"/>
</dbReference>
<dbReference type="InterPro" id="IPR057326">
    <property type="entry name" value="KR_dom"/>
</dbReference>
<keyword evidence="4" id="KW-1185">Reference proteome</keyword>
<feature type="domain" description="Ketoreductase" evidence="2">
    <location>
        <begin position="7"/>
        <end position="193"/>
    </location>
</feature>
<comment type="similarity">
    <text evidence="1">Belongs to the short-chain dehydrogenases/reductases (SDR) family.</text>
</comment>
<dbReference type="PROSITE" id="PS00061">
    <property type="entry name" value="ADH_SHORT"/>
    <property type="match status" value="1"/>
</dbReference>
<reference evidence="3 4" key="1">
    <citation type="journal article" date="2025" name="Int. J. Syst. Evol. Microbiol.">
        <title>Desulfovibrio falkowii sp. nov., Porphyromonas miyakawae sp. nov., Mediterraneibacter flintii sp. nov. and Owariibacterium komagatae gen. nov., sp. nov., isolated from human faeces.</title>
        <authorList>
            <person name="Hamaguchi T."/>
            <person name="Ohara M."/>
            <person name="Hisatomi A."/>
            <person name="Sekiguchi K."/>
            <person name="Takeda J.I."/>
            <person name="Ueyama J."/>
            <person name="Ito M."/>
            <person name="Nishiwaki H."/>
            <person name="Ogi T."/>
            <person name="Hirayama M."/>
            <person name="Ohkuma M."/>
            <person name="Sakamoto M."/>
            <person name="Ohno K."/>
        </authorList>
    </citation>
    <scope>NUCLEOTIDE SEQUENCE [LARGE SCALE GENOMIC DNA]</scope>
    <source>
        <strain evidence="3 4">13CB8C</strain>
    </source>
</reference>
<organism evidence="3 4">
    <name type="scientific">Desulfovibrio falkowii</name>
    <dbReference type="NCBI Taxonomy" id="3136602"/>
    <lineage>
        <taxon>Bacteria</taxon>
        <taxon>Pseudomonadati</taxon>
        <taxon>Thermodesulfobacteriota</taxon>
        <taxon>Desulfovibrionia</taxon>
        <taxon>Desulfovibrionales</taxon>
        <taxon>Desulfovibrionaceae</taxon>
        <taxon>Desulfovibrio</taxon>
    </lineage>
</organism>
<dbReference type="NCBIfam" id="NF005559">
    <property type="entry name" value="PRK07231.1"/>
    <property type="match status" value="1"/>
</dbReference>
<dbReference type="RefSeq" id="WP_407844371.1">
    <property type="nucleotide sequence ID" value="NZ_BAAFSG010000001.1"/>
</dbReference>
<proteinExistence type="inferred from homology"/>
<evidence type="ECO:0000259" key="2">
    <source>
        <dbReference type="SMART" id="SM00822"/>
    </source>
</evidence>
<dbReference type="PRINTS" id="PR00080">
    <property type="entry name" value="SDRFAMILY"/>
</dbReference>
<dbReference type="CDD" id="cd05233">
    <property type="entry name" value="SDR_c"/>
    <property type="match status" value="1"/>
</dbReference>
<dbReference type="PANTHER" id="PTHR42760">
    <property type="entry name" value="SHORT-CHAIN DEHYDROGENASES/REDUCTASES FAMILY MEMBER"/>
    <property type="match status" value="1"/>
</dbReference>
<dbReference type="EMBL" id="BAAFSG010000001">
    <property type="protein sequence ID" value="GAB1253614.1"/>
    <property type="molecule type" value="Genomic_DNA"/>
</dbReference>
<sequence length="246" mass="26022">MQKLLGKTAIITGGTSGIGAASAELFAQHGASVVVAGRNERSGQEIVGRIQAQGGRATFVACDVTREEEAANLTKKTLELYGAIDILFNNAGVFYPSVEIERLPTAEWEATLHTNITGCFLVTRYAKEALVQSKGCILNTASVAGMQSYAAGRSYAYSASKAAVIQFSHMMAKNYAEEGVRVNCLCPGVILTPMLHGRDPQIYAERIPMKRVGTAEDVAKAALFLVSDDAAYLTGVVLPVDGGASL</sequence>
<dbReference type="InterPro" id="IPR020904">
    <property type="entry name" value="Sc_DH/Rdtase_CS"/>
</dbReference>
<accession>A0ABQ0E771</accession>
<dbReference type="SMART" id="SM00822">
    <property type="entry name" value="PKS_KR"/>
    <property type="match status" value="1"/>
</dbReference>
<dbReference type="InterPro" id="IPR036291">
    <property type="entry name" value="NAD(P)-bd_dom_sf"/>
</dbReference>